<dbReference type="RefSeq" id="WP_128534613.1">
    <property type="nucleotide sequence ID" value="NZ_SBIW01000006.1"/>
</dbReference>
<evidence type="ECO:0000313" key="1">
    <source>
        <dbReference type="EMBL" id="RWY51193.1"/>
    </source>
</evidence>
<evidence type="ECO:0000313" key="2">
    <source>
        <dbReference type="Proteomes" id="UP000286701"/>
    </source>
</evidence>
<proteinExistence type="predicted"/>
<accession>A0A444MNB8</accession>
<organism evidence="1 2">
    <name type="scientific">Mucilaginibacter gilvus</name>
    <dbReference type="NCBI Taxonomy" id="2305909"/>
    <lineage>
        <taxon>Bacteria</taxon>
        <taxon>Pseudomonadati</taxon>
        <taxon>Bacteroidota</taxon>
        <taxon>Sphingobacteriia</taxon>
        <taxon>Sphingobacteriales</taxon>
        <taxon>Sphingobacteriaceae</taxon>
        <taxon>Mucilaginibacter</taxon>
    </lineage>
</organism>
<sequence length="163" mass="18379">MATAAVSAYKLVQAQEKLKTDTIFQEADNERIKDRMQALKDIAGSEKATQQARTNALTELAKLNKDYADKNEILQDLALANAIKRNNTSNKLRNNDILNLKTNGTLAAAELLKNGKIDEKQFNDLKKVFDDRKTLRQDETEHQKAYLDGMQQIEDANAAKNKQ</sequence>
<dbReference type="EMBL" id="SBIW01000006">
    <property type="protein sequence ID" value="RWY51193.1"/>
    <property type="molecule type" value="Genomic_DNA"/>
</dbReference>
<comment type="caution">
    <text evidence="1">The sequence shown here is derived from an EMBL/GenBank/DDBJ whole genome shotgun (WGS) entry which is preliminary data.</text>
</comment>
<reference evidence="1 2" key="1">
    <citation type="submission" date="2019-01" db="EMBL/GenBank/DDBJ databases">
        <title>Mucilaginibacter antarcticum sp. nov., isolated from antarctic soil.</title>
        <authorList>
            <person name="Yan Y.-Q."/>
            <person name="Du Z.-J."/>
        </authorList>
    </citation>
    <scope>NUCLEOTIDE SEQUENCE [LARGE SCALE GENOMIC DNA]</scope>
    <source>
        <strain evidence="1 2">F01003</strain>
    </source>
</reference>
<gene>
    <name evidence="1" type="ORF">EPL05_14100</name>
</gene>
<dbReference type="Proteomes" id="UP000286701">
    <property type="component" value="Unassembled WGS sequence"/>
</dbReference>
<name>A0A444MNB8_9SPHI</name>
<dbReference type="AlphaFoldDB" id="A0A444MNB8"/>
<keyword evidence="2" id="KW-1185">Reference proteome</keyword>
<protein>
    <submittedName>
        <fullName evidence="1">Uncharacterized protein</fullName>
    </submittedName>
</protein>